<keyword evidence="3" id="KW-1185">Reference proteome</keyword>
<dbReference type="InterPro" id="IPR027843">
    <property type="entry name" value="DUF4440"/>
</dbReference>
<dbReference type="Gene3D" id="3.10.450.50">
    <property type="match status" value="1"/>
</dbReference>
<evidence type="ECO:0000313" key="2">
    <source>
        <dbReference type="EMBL" id="MFC0629475.1"/>
    </source>
</evidence>
<name>A0ABV6QXV5_9ACTN</name>
<dbReference type="RefSeq" id="WP_380057624.1">
    <property type="nucleotide sequence ID" value="NZ_JBHLTC010000057.1"/>
</dbReference>
<dbReference type="InterPro" id="IPR011944">
    <property type="entry name" value="Steroid_delta5-4_isomerase"/>
</dbReference>
<organism evidence="2 3">
    <name type="scientific">Kribbella deserti</name>
    <dbReference type="NCBI Taxonomy" id="1926257"/>
    <lineage>
        <taxon>Bacteria</taxon>
        <taxon>Bacillati</taxon>
        <taxon>Actinomycetota</taxon>
        <taxon>Actinomycetes</taxon>
        <taxon>Propionibacteriales</taxon>
        <taxon>Kribbellaceae</taxon>
        <taxon>Kribbella</taxon>
    </lineage>
</organism>
<gene>
    <name evidence="2" type="ORF">ACFFGN_35760</name>
</gene>
<feature type="domain" description="DUF4440" evidence="1">
    <location>
        <begin position="20"/>
        <end position="130"/>
    </location>
</feature>
<evidence type="ECO:0000259" key="1">
    <source>
        <dbReference type="Pfam" id="PF14534"/>
    </source>
</evidence>
<protein>
    <submittedName>
        <fullName evidence="2">SgcJ/EcaC family oxidoreductase</fullName>
    </submittedName>
</protein>
<comment type="caution">
    <text evidence="2">The sequence shown here is derived from an EMBL/GenBank/DDBJ whole genome shotgun (WGS) entry which is preliminary data.</text>
</comment>
<dbReference type="NCBIfam" id="TIGR02246">
    <property type="entry name" value="SgcJ/EcaC family oxidoreductase"/>
    <property type="match status" value="1"/>
</dbReference>
<dbReference type="EMBL" id="JBHLTC010000057">
    <property type="protein sequence ID" value="MFC0629475.1"/>
    <property type="molecule type" value="Genomic_DNA"/>
</dbReference>
<dbReference type="SUPFAM" id="SSF54427">
    <property type="entry name" value="NTF2-like"/>
    <property type="match status" value="1"/>
</dbReference>
<reference evidence="2 3" key="1">
    <citation type="submission" date="2024-09" db="EMBL/GenBank/DDBJ databases">
        <authorList>
            <person name="Sun Q."/>
            <person name="Mori K."/>
        </authorList>
    </citation>
    <scope>NUCLEOTIDE SEQUENCE [LARGE SCALE GENOMIC DNA]</scope>
    <source>
        <strain evidence="2 3">CGMCC 1.15906</strain>
    </source>
</reference>
<accession>A0ABV6QXV5</accession>
<evidence type="ECO:0000313" key="3">
    <source>
        <dbReference type="Proteomes" id="UP001589890"/>
    </source>
</evidence>
<dbReference type="Pfam" id="PF14534">
    <property type="entry name" value="DUF4440"/>
    <property type="match status" value="1"/>
</dbReference>
<sequence>MDIKVAGEVPNVSDIDSIAKFVASVGDIQAREDAEGFIALFRDDAKWVTGHGKRLYGKQAIADFTRKVMPGATKDSYATYEVDHILFITADLALATINQEYHQRDAEPGAEPDRGSPGYLLARNGDSWLIAAGQNTVVVPE</sequence>
<dbReference type="Proteomes" id="UP001589890">
    <property type="component" value="Unassembled WGS sequence"/>
</dbReference>
<dbReference type="InterPro" id="IPR032710">
    <property type="entry name" value="NTF2-like_dom_sf"/>
</dbReference>
<proteinExistence type="predicted"/>